<organism evidence="1 2">
    <name type="scientific">Senna tora</name>
    <dbReference type="NCBI Taxonomy" id="362788"/>
    <lineage>
        <taxon>Eukaryota</taxon>
        <taxon>Viridiplantae</taxon>
        <taxon>Streptophyta</taxon>
        <taxon>Embryophyta</taxon>
        <taxon>Tracheophyta</taxon>
        <taxon>Spermatophyta</taxon>
        <taxon>Magnoliopsida</taxon>
        <taxon>eudicotyledons</taxon>
        <taxon>Gunneridae</taxon>
        <taxon>Pentapetalae</taxon>
        <taxon>rosids</taxon>
        <taxon>fabids</taxon>
        <taxon>Fabales</taxon>
        <taxon>Fabaceae</taxon>
        <taxon>Caesalpinioideae</taxon>
        <taxon>Cassia clade</taxon>
        <taxon>Senna</taxon>
    </lineage>
</organism>
<dbReference type="Proteomes" id="UP000634136">
    <property type="component" value="Unassembled WGS sequence"/>
</dbReference>
<accession>A0A834X782</accession>
<evidence type="ECO:0000313" key="1">
    <source>
        <dbReference type="EMBL" id="KAF7840098.1"/>
    </source>
</evidence>
<protein>
    <submittedName>
        <fullName evidence="1">Uncharacterized protein</fullName>
    </submittedName>
</protein>
<proteinExistence type="predicted"/>
<evidence type="ECO:0000313" key="2">
    <source>
        <dbReference type="Proteomes" id="UP000634136"/>
    </source>
</evidence>
<sequence>MINNPQSHITNMLQTNLPPSKLLRIHQRRVPPEGIMASIGVYLSEHSLRSLFMRRVSFEGETKVDDSKKEEVEVALAIAMASMMRARPFGSAFGLVGSDLREEKQRL</sequence>
<gene>
    <name evidence="1" type="ORF">G2W53_008580</name>
</gene>
<reference evidence="1" key="1">
    <citation type="submission" date="2020-09" db="EMBL/GenBank/DDBJ databases">
        <title>Genome-Enabled Discovery of Anthraquinone Biosynthesis in Senna tora.</title>
        <authorList>
            <person name="Kang S.-H."/>
            <person name="Pandey R.P."/>
            <person name="Lee C.-M."/>
            <person name="Sim J.-S."/>
            <person name="Jeong J.-T."/>
            <person name="Choi B.-S."/>
            <person name="Jung M."/>
            <person name="Ginzburg D."/>
            <person name="Zhao K."/>
            <person name="Won S.Y."/>
            <person name="Oh T.-J."/>
            <person name="Yu Y."/>
            <person name="Kim N.-H."/>
            <person name="Lee O.R."/>
            <person name="Lee T.-H."/>
            <person name="Bashyal P."/>
            <person name="Kim T.-S."/>
            <person name="Lee W.-H."/>
            <person name="Kawkins C."/>
            <person name="Kim C.-K."/>
            <person name="Kim J.S."/>
            <person name="Ahn B.O."/>
            <person name="Rhee S.Y."/>
            <person name="Sohng J.K."/>
        </authorList>
    </citation>
    <scope>NUCLEOTIDE SEQUENCE</scope>
    <source>
        <tissue evidence="1">Leaf</tissue>
    </source>
</reference>
<name>A0A834X782_9FABA</name>
<comment type="caution">
    <text evidence="1">The sequence shown here is derived from an EMBL/GenBank/DDBJ whole genome shotgun (WGS) entry which is preliminary data.</text>
</comment>
<keyword evidence="2" id="KW-1185">Reference proteome</keyword>
<dbReference type="AlphaFoldDB" id="A0A834X782"/>
<dbReference type="EMBL" id="JAAIUW010000003">
    <property type="protein sequence ID" value="KAF7840098.1"/>
    <property type="molecule type" value="Genomic_DNA"/>
</dbReference>